<protein>
    <submittedName>
        <fullName evidence="1">Uncharacterized protein</fullName>
    </submittedName>
</protein>
<reference evidence="1" key="1">
    <citation type="submission" date="2022-07" db="EMBL/GenBank/DDBJ databases">
        <title>Phylogenomic reconstructions and comparative analyses of Kickxellomycotina fungi.</title>
        <authorList>
            <person name="Reynolds N.K."/>
            <person name="Stajich J.E."/>
            <person name="Barry K."/>
            <person name="Grigoriev I.V."/>
            <person name="Crous P."/>
            <person name="Smith M.E."/>
        </authorList>
    </citation>
    <scope>NUCLEOTIDE SEQUENCE</scope>
    <source>
        <strain evidence="1">Benny 63K</strain>
    </source>
</reference>
<accession>A0ACC1IMQ9</accession>
<comment type="caution">
    <text evidence="1">The sequence shown here is derived from an EMBL/GenBank/DDBJ whole genome shotgun (WGS) entry which is preliminary data.</text>
</comment>
<keyword evidence="2" id="KW-1185">Reference proteome</keyword>
<evidence type="ECO:0000313" key="2">
    <source>
        <dbReference type="Proteomes" id="UP001150581"/>
    </source>
</evidence>
<organism evidence="1 2">
    <name type="scientific">Kickxella alabastrina</name>
    <dbReference type="NCBI Taxonomy" id="61397"/>
    <lineage>
        <taxon>Eukaryota</taxon>
        <taxon>Fungi</taxon>
        <taxon>Fungi incertae sedis</taxon>
        <taxon>Zoopagomycota</taxon>
        <taxon>Kickxellomycotina</taxon>
        <taxon>Kickxellomycetes</taxon>
        <taxon>Kickxellales</taxon>
        <taxon>Kickxellaceae</taxon>
        <taxon>Kickxella</taxon>
    </lineage>
</organism>
<gene>
    <name evidence="1" type="ORF">LPJ66_003666</name>
</gene>
<evidence type="ECO:0000313" key="1">
    <source>
        <dbReference type="EMBL" id="KAJ1896973.1"/>
    </source>
</evidence>
<dbReference type="Proteomes" id="UP001150581">
    <property type="component" value="Unassembled WGS sequence"/>
</dbReference>
<name>A0ACC1IMQ9_9FUNG</name>
<sequence length="107" mass="12992">MFMCPQWEHEILTQEDFHWTLWDSAADFVAEMVNRLQMYPVPTDDVLEELKKRVDIHYQDKNLDLDMRCGWRELTEDRYTTLVKKLQGERAKQAMMFVNEIIDKQHN</sequence>
<dbReference type="EMBL" id="JANBPG010000383">
    <property type="protein sequence ID" value="KAJ1896973.1"/>
    <property type="molecule type" value="Genomic_DNA"/>
</dbReference>
<proteinExistence type="predicted"/>